<dbReference type="Gene3D" id="1.10.600.10">
    <property type="entry name" value="Farnesyl Diphosphate Synthase"/>
    <property type="match status" value="1"/>
</dbReference>
<comment type="similarity">
    <text evidence="2 7">Belongs to the FPP/GGPP synthase family.</text>
</comment>
<organism evidence="8 9">
    <name type="scientific">Photobacterium swingsii</name>
    <dbReference type="NCBI Taxonomy" id="680026"/>
    <lineage>
        <taxon>Bacteria</taxon>
        <taxon>Pseudomonadati</taxon>
        <taxon>Pseudomonadota</taxon>
        <taxon>Gammaproteobacteria</taxon>
        <taxon>Vibrionales</taxon>
        <taxon>Vibrionaceae</taxon>
        <taxon>Photobacterium</taxon>
    </lineage>
</organism>
<protein>
    <submittedName>
        <fullName evidence="8">(2E,6E)-farnesyl diphosphate synthase</fullName>
    </submittedName>
</protein>
<dbReference type="Pfam" id="PF00348">
    <property type="entry name" value="polyprenyl_synt"/>
    <property type="match status" value="1"/>
</dbReference>
<dbReference type="PROSITE" id="PS00723">
    <property type="entry name" value="POLYPRENYL_SYNTHASE_1"/>
    <property type="match status" value="1"/>
</dbReference>
<dbReference type="GO" id="GO:0046872">
    <property type="term" value="F:metal ion binding"/>
    <property type="evidence" value="ECO:0007669"/>
    <property type="project" value="UniProtKB-KW"/>
</dbReference>
<evidence type="ECO:0000313" key="9">
    <source>
        <dbReference type="Proteomes" id="UP000240481"/>
    </source>
</evidence>
<keyword evidence="6" id="KW-0414">Isoprene biosynthesis</keyword>
<evidence type="ECO:0000256" key="4">
    <source>
        <dbReference type="ARBA" id="ARBA00022723"/>
    </source>
</evidence>
<dbReference type="PROSITE" id="PS00444">
    <property type="entry name" value="POLYPRENYL_SYNTHASE_2"/>
    <property type="match status" value="1"/>
</dbReference>
<keyword evidence="9" id="KW-1185">Reference proteome</keyword>
<gene>
    <name evidence="8" type="ORF">C9I94_12085</name>
</gene>
<dbReference type="OrthoDB" id="9805316at2"/>
<dbReference type="InterPro" id="IPR053378">
    <property type="entry name" value="Prenyl_diphosphate_synthase"/>
</dbReference>
<dbReference type="PANTHER" id="PTHR43281">
    <property type="entry name" value="FARNESYL DIPHOSPHATE SYNTHASE"/>
    <property type="match status" value="1"/>
</dbReference>
<comment type="cofactor">
    <cofactor evidence="1">
        <name>Mg(2+)</name>
        <dbReference type="ChEBI" id="CHEBI:18420"/>
    </cofactor>
</comment>
<dbReference type="InterPro" id="IPR033749">
    <property type="entry name" value="Polyprenyl_synt_CS"/>
</dbReference>
<dbReference type="GO" id="GO:0004659">
    <property type="term" value="F:prenyltransferase activity"/>
    <property type="evidence" value="ECO:0007669"/>
    <property type="project" value="InterPro"/>
</dbReference>
<dbReference type="RefSeq" id="WP_048898138.1">
    <property type="nucleotide sequence ID" value="NZ_AP024852.1"/>
</dbReference>
<dbReference type="PANTHER" id="PTHR43281:SF1">
    <property type="entry name" value="FARNESYL DIPHOSPHATE SYNTHASE"/>
    <property type="match status" value="1"/>
</dbReference>
<proteinExistence type="inferred from homology"/>
<evidence type="ECO:0000256" key="6">
    <source>
        <dbReference type="ARBA" id="ARBA00023229"/>
    </source>
</evidence>
<dbReference type="SFLD" id="SFLDS00005">
    <property type="entry name" value="Isoprenoid_Synthase_Type_I"/>
    <property type="match status" value="1"/>
</dbReference>
<dbReference type="AlphaFoldDB" id="A0A0J8VFK1"/>
<keyword evidence="3 7" id="KW-0808">Transferase</keyword>
<evidence type="ECO:0000256" key="3">
    <source>
        <dbReference type="ARBA" id="ARBA00022679"/>
    </source>
</evidence>
<keyword evidence="5" id="KW-0460">Magnesium</keyword>
<dbReference type="SFLD" id="SFLDG01017">
    <property type="entry name" value="Polyprenyl_Transferase_Like"/>
    <property type="match status" value="1"/>
</dbReference>
<dbReference type="FunFam" id="1.10.600.10:FF:000001">
    <property type="entry name" value="Geranylgeranyl diphosphate synthase"/>
    <property type="match status" value="1"/>
</dbReference>
<evidence type="ECO:0000256" key="1">
    <source>
        <dbReference type="ARBA" id="ARBA00001946"/>
    </source>
</evidence>
<dbReference type="Proteomes" id="UP000240481">
    <property type="component" value="Unassembled WGS sequence"/>
</dbReference>
<evidence type="ECO:0000313" key="8">
    <source>
        <dbReference type="EMBL" id="PSW24074.1"/>
    </source>
</evidence>
<dbReference type="NCBIfam" id="NF045485">
    <property type="entry name" value="FPPsyn"/>
    <property type="match status" value="1"/>
</dbReference>
<dbReference type="InterPro" id="IPR000092">
    <property type="entry name" value="Polyprenyl_synt"/>
</dbReference>
<sequence>MNNTFSLSQSLTFFQERSNQQLASWLAAQPHSDQSLLKAMKHGTLLGGKRARPFLTYVTGEMLGTSLDDLDAPAAAVECIHAYSLIHDDLPAMDDDELRRGQPTCHIEFDEAIAILAGDALQTLAFEILADGKLNPNAEPQRITMVKELARASGAAGMCLGQSLDLEAEGQRVDLARLETIHKKKTGALIRCAIRLGALAAGEKGVAILPQLNKYAEAVGLAFQVQDDILDVIGDTETLGKPQGSDIELEKSTYPALLGLAGAQEKAQQLYQEALHALDAIPYNTEQLEVFARYVIERNN</sequence>
<keyword evidence="4" id="KW-0479">Metal-binding</keyword>
<name>A0A0J8VFK1_9GAMM</name>
<dbReference type="InterPro" id="IPR008949">
    <property type="entry name" value="Isoprenoid_synthase_dom_sf"/>
</dbReference>
<dbReference type="GO" id="GO:0008654">
    <property type="term" value="P:phospholipid biosynthetic process"/>
    <property type="evidence" value="ECO:0007669"/>
    <property type="project" value="UniProtKB-ARBA"/>
</dbReference>
<dbReference type="NCBIfam" id="NF007877">
    <property type="entry name" value="PRK10581.1"/>
    <property type="match status" value="1"/>
</dbReference>
<dbReference type="SUPFAM" id="SSF48576">
    <property type="entry name" value="Terpenoid synthases"/>
    <property type="match status" value="1"/>
</dbReference>
<evidence type="ECO:0000256" key="5">
    <source>
        <dbReference type="ARBA" id="ARBA00022842"/>
    </source>
</evidence>
<dbReference type="STRING" id="680026.AB733_07190"/>
<comment type="caution">
    <text evidence="8">The sequence shown here is derived from an EMBL/GenBank/DDBJ whole genome shotgun (WGS) entry which is preliminary data.</text>
</comment>
<dbReference type="CDD" id="cd00685">
    <property type="entry name" value="Trans_IPPS_HT"/>
    <property type="match status" value="1"/>
</dbReference>
<accession>A0A0J8VFK1</accession>
<dbReference type="GO" id="GO:0005737">
    <property type="term" value="C:cytoplasm"/>
    <property type="evidence" value="ECO:0007669"/>
    <property type="project" value="UniProtKB-ARBA"/>
</dbReference>
<dbReference type="GO" id="GO:0016114">
    <property type="term" value="P:terpenoid biosynthetic process"/>
    <property type="evidence" value="ECO:0007669"/>
    <property type="project" value="UniProtKB-ARBA"/>
</dbReference>
<evidence type="ECO:0000256" key="7">
    <source>
        <dbReference type="RuleBase" id="RU004466"/>
    </source>
</evidence>
<reference evidence="8 9" key="1">
    <citation type="submission" date="2018-01" db="EMBL/GenBank/DDBJ databases">
        <title>Whole genome sequencing of Histamine producing bacteria.</title>
        <authorList>
            <person name="Butler K."/>
        </authorList>
    </citation>
    <scope>NUCLEOTIDE SEQUENCE [LARGE SCALE GENOMIC DNA]</scope>
    <source>
        <strain evidence="8 9">DSM 24669</strain>
    </source>
</reference>
<evidence type="ECO:0000256" key="2">
    <source>
        <dbReference type="ARBA" id="ARBA00006706"/>
    </source>
</evidence>
<dbReference type="EMBL" id="PYLZ01000006">
    <property type="protein sequence ID" value="PSW24074.1"/>
    <property type="molecule type" value="Genomic_DNA"/>
</dbReference>